<evidence type="ECO:0000313" key="13">
    <source>
        <dbReference type="Proteomes" id="UP001152561"/>
    </source>
</evidence>
<evidence type="ECO:0000256" key="1">
    <source>
        <dbReference type="ARBA" id="ARBA00007310"/>
    </source>
</evidence>
<dbReference type="PANTHER" id="PTHR47968:SF36">
    <property type="entry name" value="KINESIN HEAVY CHAIN ISOFORM X1"/>
    <property type="match status" value="1"/>
</dbReference>
<feature type="domain" description="Kinesin motor" evidence="11">
    <location>
        <begin position="3"/>
        <end position="327"/>
    </location>
</feature>
<evidence type="ECO:0000256" key="2">
    <source>
        <dbReference type="ARBA" id="ARBA00022701"/>
    </source>
</evidence>
<dbReference type="InterPro" id="IPR019821">
    <property type="entry name" value="Kinesin_motor_CS"/>
</dbReference>
<dbReference type="AlphaFoldDB" id="A0A9Q1R2T9"/>
<dbReference type="PANTHER" id="PTHR47968">
    <property type="entry name" value="CENTROMERE PROTEIN E"/>
    <property type="match status" value="1"/>
</dbReference>
<dbReference type="GO" id="GO:0003777">
    <property type="term" value="F:microtubule motor activity"/>
    <property type="evidence" value="ECO:0007669"/>
    <property type="project" value="InterPro"/>
</dbReference>
<dbReference type="PROSITE" id="PS00411">
    <property type="entry name" value="KINESIN_MOTOR_1"/>
    <property type="match status" value="1"/>
</dbReference>
<dbReference type="FunFam" id="3.40.850.10:FF:000026">
    <property type="entry name" value="Centromere-associated protein E"/>
    <property type="match status" value="1"/>
</dbReference>
<dbReference type="InterPro" id="IPR027417">
    <property type="entry name" value="P-loop_NTPase"/>
</dbReference>
<feature type="region of interest" description="Disordered" evidence="10">
    <location>
        <begin position="419"/>
        <end position="446"/>
    </location>
</feature>
<dbReference type="GO" id="GO:0033044">
    <property type="term" value="P:regulation of chromosome organization"/>
    <property type="evidence" value="ECO:0007669"/>
    <property type="project" value="UniProtKB-ARBA"/>
</dbReference>
<keyword evidence="4 7" id="KW-0067">ATP-binding</keyword>
<feature type="coiled-coil region" evidence="9">
    <location>
        <begin position="333"/>
        <end position="407"/>
    </location>
</feature>
<dbReference type="InterPro" id="IPR001752">
    <property type="entry name" value="Kinesin_motor_dom"/>
</dbReference>
<evidence type="ECO:0000256" key="6">
    <source>
        <dbReference type="ARBA" id="ARBA00023175"/>
    </source>
</evidence>
<feature type="coiled-coil region" evidence="9">
    <location>
        <begin position="690"/>
        <end position="787"/>
    </location>
</feature>
<dbReference type="GO" id="GO:0005874">
    <property type="term" value="C:microtubule"/>
    <property type="evidence" value="ECO:0007669"/>
    <property type="project" value="UniProtKB-KW"/>
</dbReference>
<evidence type="ECO:0000259" key="11">
    <source>
        <dbReference type="PROSITE" id="PS50067"/>
    </source>
</evidence>
<gene>
    <name evidence="12" type="ORF">K7X08_014360</name>
</gene>
<organism evidence="12 13">
    <name type="scientific">Anisodus acutangulus</name>
    <dbReference type="NCBI Taxonomy" id="402998"/>
    <lineage>
        <taxon>Eukaryota</taxon>
        <taxon>Viridiplantae</taxon>
        <taxon>Streptophyta</taxon>
        <taxon>Embryophyta</taxon>
        <taxon>Tracheophyta</taxon>
        <taxon>Spermatophyta</taxon>
        <taxon>Magnoliopsida</taxon>
        <taxon>eudicotyledons</taxon>
        <taxon>Gunneridae</taxon>
        <taxon>Pentapetalae</taxon>
        <taxon>asterids</taxon>
        <taxon>lamiids</taxon>
        <taxon>Solanales</taxon>
        <taxon>Solanaceae</taxon>
        <taxon>Solanoideae</taxon>
        <taxon>Hyoscyameae</taxon>
        <taxon>Anisodus</taxon>
    </lineage>
</organism>
<sequence length="823" mass="93237">MEKVCVAVRVRPARSNEENFNGTFWKVEDNRISLHKSLGTPISGVSYTFDHVFDQDCSNARVYDLLTKDVIHAALEGFNGTAFAYGQTSSGKTFTMNGTQNDPGIIQRAVNEIFQKIEMTTNREFLIRVSYMEIYNEDINDLFAVENQKLQIHESLDRGVFVAGLREEIVNDAEQVLELIQRGEVNRHFGETNMNVRSSRSHTIFRMVIESKGKHNPDDAVRVSVLNLVDLAGSERIAKTGAGGVRLKEGKHINKSLMILGNVINKLSEGGKQRGHIPYRDSKLTRILQPALGGNAKTSIICTVAPEEVHIEESKGTLQFASRAKRITNCVQVNEILNDAALLKRQKREIEELRMKLQGSHSEVLEQEILKLRNDLLTYELEKEKLAMELEEERRSQKEREQCIIEQQKKIHNLSNLASVSDSNGHASQDESGSGSSNSCQEDAFSTPCLKPVPNAFVAKRSQRSQQEEYSPMPDAFSNFADEDTWMKMNKGFIADLDSLHMTPAVKVRSSLPDDENDDLSIENYKQEVQNLRRQLELVSEERDELRRQHTEQVSVNKQLMSEVSELQQEALLIREIPQRLCESVTTCKDIYKDVFSVIQNFVGTDKSGGAKLLSTTREIGTSLFATLESHFSVATGNNSSIETQHIKVYDKLNRTISSLVLSEDEISGNPPLSSQYKDCTLGGEIACWKKKLDEDIKTIQEKYQNLEKELDLSNQLLAASRDRYNSLEREFHFLKEERDVLKQNVSSSSEKLELVTNQNKKALEDLNAEVKRRKDLEEEIKQFSAAFAFRQRSLISLRSDFESVIDNFKAQKPISVSRSPGL</sequence>
<keyword evidence="13" id="KW-1185">Reference proteome</keyword>
<keyword evidence="2 8" id="KW-0493">Microtubule</keyword>
<evidence type="ECO:0000256" key="5">
    <source>
        <dbReference type="ARBA" id="ARBA00023054"/>
    </source>
</evidence>
<keyword evidence="3 7" id="KW-0547">Nucleotide-binding</keyword>
<dbReference type="GO" id="GO:0042327">
    <property type="term" value="P:positive regulation of phosphorylation"/>
    <property type="evidence" value="ECO:0007669"/>
    <property type="project" value="UniProtKB-ARBA"/>
</dbReference>
<comment type="caution">
    <text evidence="12">The sequence shown here is derived from an EMBL/GenBank/DDBJ whole genome shotgun (WGS) entry which is preliminary data.</text>
</comment>
<accession>A0A9Q1R2T9</accession>
<feature type="binding site" evidence="7">
    <location>
        <begin position="86"/>
        <end position="93"/>
    </location>
    <ligand>
        <name>ATP</name>
        <dbReference type="ChEBI" id="CHEBI:30616"/>
    </ligand>
</feature>
<protein>
    <recommendedName>
        <fullName evidence="8">Kinesin-like protein</fullName>
    </recommendedName>
</protein>
<name>A0A9Q1R2T9_9SOLA</name>
<dbReference type="GO" id="GO:0008608">
    <property type="term" value="P:attachment of spindle microtubules to kinetochore"/>
    <property type="evidence" value="ECO:0007669"/>
    <property type="project" value="UniProtKB-ARBA"/>
</dbReference>
<dbReference type="GO" id="GO:0140694">
    <property type="term" value="P:membraneless organelle assembly"/>
    <property type="evidence" value="ECO:0007669"/>
    <property type="project" value="UniProtKB-ARBA"/>
</dbReference>
<feature type="coiled-coil region" evidence="9">
    <location>
        <begin position="522"/>
        <end position="549"/>
    </location>
</feature>
<proteinExistence type="inferred from homology"/>
<evidence type="ECO:0000256" key="7">
    <source>
        <dbReference type="PROSITE-ProRule" id="PRU00283"/>
    </source>
</evidence>
<dbReference type="GO" id="GO:1901987">
    <property type="term" value="P:regulation of cell cycle phase transition"/>
    <property type="evidence" value="ECO:0007669"/>
    <property type="project" value="UniProtKB-ARBA"/>
</dbReference>
<evidence type="ECO:0000256" key="4">
    <source>
        <dbReference type="ARBA" id="ARBA00022840"/>
    </source>
</evidence>
<keyword evidence="5 9" id="KW-0175">Coiled coil</keyword>
<comment type="similarity">
    <text evidence="1">Belongs to the TRAFAC class myosin-kinesin ATPase superfamily. Kinesin family. KIN-7 subfamily.</text>
</comment>
<dbReference type="Pfam" id="PF00225">
    <property type="entry name" value="Kinesin"/>
    <property type="match status" value="1"/>
</dbReference>
<dbReference type="GO" id="GO:0005524">
    <property type="term" value="F:ATP binding"/>
    <property type="evidence" value="ECO:0007669"/>
    <property type="project" value="UniProtKB-UniRule"/>
</dbReference>
<dbReference type="CDD" id="cd01374">
    <property type="entry name" value="KISc_CENP_E"/>
    <property type="match status" value="1"/>
</dbReference>
<dbReference type="OrthoDB" id="3176171at2759"/>
<dbReference type="GO" id="GO:0000779">
    <property type="term" value="C:condensed chromosome, centromeric region"/>
    <property type="evidence" value="ECO:0007669"/>
    <property type="project" value="UniProtKB-ARBA"/>
</dbReference>
<evidence type="ECO:0000256" key="9">
    <source>
        <dbReference type="SAM" id="Coils"/>
    </source>
</evidence>
<evidence type="ECO:0000256" key="3">
    <source>
        <dbReference type="ARBA" id="ARBA00022741"/>
    </source>
</evidence>
<evidence type="ECO:0000256" key="10">
    <source>
        <dbReference type="SAM" id="MobiDB-lite"/>
    </source>
</evidence>
<dbReference type="Gene3D" id="3.40.850.10">
    <property type="entry name" value="Kinesin motor domain"/>
    <property type="match status" value="1"/>
</dbReference>
<keyword evidence="6 7" id="KW-0505">Motor protein</keyword>
<feature type="compositionally biased region" description="Low complexity" evidence="10">
    <location>
        <begin position="430"/>
        <end position="443"/>
    </location>
</feature>
<dbReference type="EMBL" id="JAJAGQ010000017">
    <property type="protein sequence ID" value="KAJ8537820.1"/>
    <property type="molecule type" value="Genomic_DNA"/>
</dbReference>
<dbReference type="GO" id="GO:0007018">
    <property type="term" value="P:microtubule-based movement"/>
    <property type="evidence" value="ECO:0007669"/>
    <property type="project" value="InterPro"/>
</dbReference>
<dbReference type="PROSITE" id="PS50067">
    <property type="entry name" value="KINESIN_MOTOR_2"/>
    <property type="match status" value="1"/>
</dbReference>
<evidence type="ECO:0000313" key="12">
    <source>
        <dbReference type="EMBL" id="KAJ8537820.1"/>
    </source>
</evidence>
<dbReference type="InterPro" id="IPR036961">
    <property type="entry name" value="Kinesin_motor_dom_sf"/>
</dbReference>
<dbReference type="PRINTS" id="PR00380">
    <property type="entry name" value="KINESINHEAVY"/>
</dbReference>
<dbReference type="GO" id="GO:0000278">
    <property type="term" value="P:mitotic cell cycle"/>
    <property type="evidence" value="ECO:0007669"/>
    <property type="project" value="UniProtKB-ARBA"/>
</dbReference>
<dbReference type="GO" id="GO:0000226">
    <property type="term" value="P:microtubule cytoskeleton organization"/>
    <property type="evidence" value="ECO:0007669"/>
    <property type="project" value="UniProtKB-ARBA"/>
</dbReference>
<dbReference type="SMART" id="SM00129">
    <property type="entry name" value="KISc"/>
    <property type="match status" value="1"/>
</dbReference>
<dbReference type="InterPro" id="IPR027640">
    <property type="entry name" value="Kinesin-like_fam"/>
</dbReference>
<evidence type="ECO:0000256" key="8">
    <source>
        <dbReference type="RuleBase" id="RU000394"/>
    </source>
</evidence>
<reference evidence="13" key="1">
    <citation type="journal article" date="2023" name="Proc. Natl. Acad. Sci. U.S.A.">
        <title>Genomic and structural basis for evolution of tropane alkaloid biosynthesis.</title>
        <authorList>
            <person name="Wanga Y.-J."/>
            <person name="Taina T."/>
            <person name="Yua J.-Y."/>
            <person name="Lia J."/>
            <person name="Xua B."/>
            <person name="Chenc J."/>
            <person name="D'Auriad J.C."/>
            <person name="Huanga J.-P."/>
            <person name="Huanga S.-X."/>
        </authorList>
    </citation>
    <scope>NUCLEOTIDE SEQUENCE [LARGE SCALE GENOMIC DNA]</scope>
    <source>
        <strain evidence="13">cv. KIB-2019</strain>
    </source>
</reference>
<dbReference type="Proteomes" id="UP001152561">
    <property type="component" value="Unassembled WGS sequence"/>
</dbReference>
<dbReference type="GO" id="GO:0043515">
    <property type="term" value="F:kinetochore binding"/>
    <property type="evidence" value="ECO:0007669"/>
    <property type="project" value="UniProtKB-ARBA"/>
</dbReference>
<dbReference type="GO" id="GO:0008017">
    <property type="term" value="F:microtubule binding"/>
    <property type="evidence" value="ECO:0007669"/>
    <property type="project" value="InterPro"/>
</dbReference>
<dbReference type="SUPFAM" id="SSF52540">
    <property type="entry name" value="P-loop containing nucleoside triphosphate hydrolases"/>
    <property type="match status" value="1"/>
</dbReference>